<reference evidence="1 2" key="1">
    <citation type="submission" date="2022-08" db="EMBL/GenBank/DDBJ databases">
        <authorList>
            <person name="Zeman M."/>
            <person name="Kubasova T."/>
        </authorList>
    </citation>
    <scope>NUCLEOTIDE SEQUENCE [LARGE SCALE GENOMIC DNA]</scope>
    <source>
        <strain evidence="1 2">ET62</strain>
    </source>
</reference>
<dbReference type="Proteomes" id="UP001204579">
    <property type="component" value="Unassembled WGS sequence"/>
</dbReference>
<keyword evidence="2" id="KW-1185">Reference proteome</keyword>
<name>A0AAW5N8G2_9BACT</name>
<sequence>MTERIDLSKSDQYTLSIRLSADGFSFSIYNPLGGSDFYFQPYPIHTQHSLAANVKSFLAETEELSLPYRQTNLLIHSSRYTPVPLELYEDEQMDTLFYQNLPRQNNEVILCNILGRSNSVVLFSLDKLTHVFLSEKFPEARFFAAISPQIEYLAARSKQGNNRKLFANLHPASIDVLAFDKGKPLLLNTYSIRETADQCYYILNVWKELGYDQERDELHLAGNQPKKELQQMLQPYLRHVYIINPQAEFNDSEASRIEEIPFDMQSLISCE</sequence>
<comment type="caution">
    <text evidence="1">The sequence shown here is derived from an EMBL/GenBank/DDBJ whole genome shotgun (WGS) entry which is preliminary data.</text>
</comment>
<dbReference type="InterPro" id="IPR024213">
    <property type="entry name" value="DUF3822"/>
</dbReference>
<dbReference type="EMBL" id="JANRHJ010000010">
    <property type="protein sequence ID" value="MCR8874343.1"/>
    <property type="molecule type" value="Genomic_DNA"/>
</dbReference>
<dbReference type="Pfam" id="PF12864">
    <property type="entry name" value="DUF3822"/>
    <property type="match status" value="1"/>
</dbReference>
<gene>
    <name evidence="1" type="ORF">NW209_10005</name>
</gene>
<dbReference type="Gene3D" id="3.30.420.260">
    <property type="match status" value="1"/>
</dbReference>
<dbReference type="RefSeq" id="WP_022339599.1">
    <property type="nucleotide sequence ID" value="NZ_CALULB010000019.1"/>
</dbReference>
<protein>
    <submittedName>
        <fullName evidence="1">DUF3822 family protein</fullName>
    </submittedName>
</protein>
<organism evidence="1 2">
    <name type="scientific">Phocaeicola barnesiae</name>
    <dbReference type="NCBI Taxonomy" id="376804"/>
    <lineage>
        <taxon>Bacteria</taxon>
        <taxon>Pseudomonadati</taxon>
        <taxon>Bacteroidota</taxon>
        <taxon>Bacteroidia</taxon>
        <taxon>Bacteroidales</taxon>
        <taxon>Bacteroidaceae</taxon>
        <taxon>Phocaeicola</taxon>
    </lineage>
</organism>
<evidence type="ECO:0000313" key="1">
    <source>
        <dbReference type="EMBL" id="MCR8874343.1"/>
    </source>
</evidence>
<accession>A0AAW5N8G2</accession>
<dbReference type="AlphaFoldDB" id="A0AAW5N8G2"/>
<evidence type="ECO:0000313" key="2">
    <source>
        <dbReference type="Proteomes" id="UP001204579"/>
    </source>
</evidence>
<proteinExistence type="predicted"/>
<dbReference type="Gene3D" id="3.30.420.250">
    <property type="match status" value="1"/>
</dbReference>
<dbReference type="CDD" id="cd24013">
    <property type="entry name" value="ASKHA_ATPase_BT3980-like"/>
    <property type="match status" value="1"/>
</dbReference>